<keyword evidence="2" id="KW-1185">Reference proteome</keyword>
<organism evidence="1 2">
    <name type="scientific">Turnera subulata</name>
    <dbReference type="NCBI Taxonomy" id="218843"/>
    <lineage>
        <taxon>Eukaryota</taxon>
        <taxon>Viridiplantae</taxon>
        <taxon>Streptophyta</taxon>
        <taxon>Embryophyta</taxon>
        <taxon>Tracheophyta</taxon>
        <taxon>Spermatophyta</taxon>
        <taxon>Magnoliopsida</taxon>
        <taxon>eudicotyledons</taxon>
        <taxon>Gunneridae</taxon>
        <taxon>Pentapetalae</taxon>
        <taxon>rosids</taxon>
        <taxon>fabids</taxon>
        <taxon>Malpighiales</taxon>
        <taxon>Passifloraceae</taxon>
        <taxon>Turnera</taxon>
    </lineage>
</organism>
<gene>
    <name evidence="1" type="ORF">Tsubulata_046448</name>
</gene>
<proteinExistence type="predicted"/>
<evidence type="ECO:0000313" key="1">
    <source>
        <dbReference type="EMBL" id="KAJ4843989.1"/>
    </source>
</evidence>
<reference evidence="1" key="2">
    <citation type="journal article" date="2023" name="Plants (Basel)">
        <title>Annotation of the Turnera subulata (Passifloraceae) Draft Genome Reveals the S-Locus Evolved after the Divergence of Turneroideae from Passifloroideae in a Stepwise Manner.</title>
        <authorList>
            <person name="Henning P.M."/>
            <person name="Roalson E.H."/>
            <person name="Mir W."/>
            <person name="McCubbin A.G."/>
            <person name="Shore J.S."/>
        </authorList>
    </citation>
    <scope>NUCLEOTIDE SEQUENCE</scope>
    <source>
        <strain evidence="1">F60SS</strain>
    </source>
</reference>
<sequence length="169" mass="18157">MFDGGDVVVDTALGLGDNHIRSKGAVLGGEGLGNAEPVDSITDDHVVYSGGRVCLSEVVATNLGRVDLGEEHEEVEAGALRGEEEEEAVRRVNLACGLGFQAEPIVWLLKNARGLGFFLGLKTMNVVLGPRFEDHSLGAESWARGLGLEFYFPRVSLLKPPYSSINFDE</sequence>
<reference evidence="1" key="1">
    <citation type="submission" date="2022-02" db="EMBL/GenBank/DDBJ databases">
        <authorList>
            <person name="Henning P.M."/>
            <person name="McCubbin A.G."/>
            <person name="Shore J.S."/>
        </authorList>
    </citation>
    <scope>NUCLEOTIDE SEQUENCE</scope>
    <source>
        <strain evidence="1">F60SS</strain>
        <tissue evidence="1">Leaves</tissue>
    </source>
</reference>
<dbReference type="Proteomes" id="UP001141552">
    <property type="component" value="Unassembled WGS sequence"/>
</dbReference>
<comment type="caution">
    <text evidence="1">The sequence shown here is derived from an EMBL/GenBank/DDBJ whole genome shotgun (WGS) entry which is preliminary data.</text>
</comment>
<evidence type="ECO:0000313" key="2">
    <source>
        <dbReference type="Proteomes" id="UP001141552"/>
    </source>
</evidence>
<name>A0A9Q0JJJ4_9ROSI</name>
<dbReference type="AlphaFoldDB" id="A0A9Q0JJJ4"/>
<accession>A0A9Q0JJJ4</accession>
<dbReference type="EMBL" id="JAKUCV010002081">
    <property type="protein sequence ID" value="KAJ4843989.1"/>
    <property type="molecule type" value="Genomic_DNA"/>
</dbReference>
<protein>
    <submittedName>
        <fullName evidence="1">Uncharacterized protein</fullName>
    </submittedName>
</protein>